<feature type="compositionally biased region" description="Polar residues" evidence="1">
    <location>
        <begin position="157"/>
        <end position="168"/>
    </location>
</feature>
<proteinExistence type="predicted"/>
<dbReference type="PANTHER" id="PTHR23308">
    <property type="entry name" value="NUCLEAR INHIBITOR OF PROTEIN PHOSPHATASE-1"/>
    <property type="match status" value="1"/>
</dbReference>
<dbReference type="InterPro" id="IPR008984">
    <property type="entry name" value="SMAD_FHA_dom_sf"/>
</dbReference>
<feature type="region of interest" description="Disordered" evidence="1">
    <location>
        <begin position="189"/>
        <end position="212"/>
    </location>
</feature>
<evidence type="ECO:0000259" key="2">
    <source>
        <dbReference type="PROSITE" id="PS50006"/>
    </source>
</evidence>
<gene>
    <name evidence="4" type="ORF">LZ518_07915</name>
</gene>
<sequence>MSGNDIFISYSREDRTSARQFAECFAREGFSVWWDAVLRSGQTFDEIIEQELRAAKAVVVLWSPRSVRSRWVRAEATLADRSNKLVPIIIEPCDLPIIFELTHASELAQWAGDTSDSRWQTLVSDLRRMVGTIQQAAPEAPAVDPVPAKAASVPEAPSTTATPSSEANAKSRRPNAEEIMRALDRLGNAQESKLSEPTPEEKQQAEFYRRSDEFRANEREQLHCLLRLDGEDQETRFVVSTEGLRIGRAAPADVIVSGLGVSRQHCMVEMAADQVRVTDLNSTNGTFIDNKRIERSANLEVGSVLRVGNVSFEHVLRTHEELDPDFDPAAIVDDDIPRSAARH</sequence>
<feature type="compositionally biased region" description="Low complexity" evidence="1">
    <location>
        <begin position="137"/>
        <end position="154"/>
    </location>
</feature>
<dbReference type="CDD" id="cd00060">
    <property type="entry name" value="FHA"/>
    <property type="match status" value="1"/>
</dbReference>
<feature type="compositionally biased region" description="Basic and acidic residues" evidence="1">
    <location>
        <begin position="199"/>
        <end position="212"/>
    </location>
</feature>
<organism evidence="4 5">
    <name type="scientific">Sphingomonas brevis</name>
    <dbReference type="NCBI Taxonomy" id="2908206"/>
    <lineage>
        <taxon>Bacteria</taxon>
        <taxon>Pseudomonadati</taxon>
        <taxon>Pseudomonadota</taxon>
        <taxon>Alphaproteobacteria</taxon>
        <taxon>Sphingomonadales</taxon>
        <taxon>Sphingomonadaceae</taxon>
        <taxon>Sphingomonas</taxon>
    </lineage>
</organism>
<accession>A0ABT0S9I3</accession>
<dbReference type="Proteomes" id="UP001165383">
    <property type="component" value="Unassembled WGS sequence"/>
</dbReference>
<dbReference type="PROSITE" id="PS50006">
    <property type="entry name" value="FHA_DOMAIN"/>
    <property type="match status" value="1"/>
</dbReference>
<reference evidence="4" key="1">
    <citation type="submission" date="2022-05" db="EMBL/GenBank/DDBJ databases">
        <authorList>
            <person name="Jo J.-H."/>
            <person name="Im W.-T."/>
        </authorList>
    </citation>
    <scope>NUCLEOTIDE SEQUENCE</scope>
    <source>
        <strain evidence="4">RB56-2</strain>
    </source>
</reference>
<dbReference type="InterPro" id="IPR000253">
    <property type="entry name" value="FHA_dom"/>
</dbReference>
<dbReference type="InterPro" id="IPR035897">
    <property type="entry name" value="Toll_tir_struct_dom_sf"/>
</dbReference>
<name>A0ABT0S9I3_9SPHN</name>
<feature type="domain" description="FHA" evidence="2">
    <location>
        <begin position="244"/>
        <end position="293"/>
    </location>
</feature>
<dbReference type="SUPFAM" id="SSF49879">
    <property type="entry name" value="SMAD/FHA domain"/>
    <property type="match status" value="1"/>
</dbReference>
<feature type="domain" description="TIR" evidence="3">
    <location>
        <begin position="2"/>
        <end position="130"/>
    </location>
</feature>
<dbReference type="SMART" id="SM00255">
    <property type="entry name" value="TIR"/>
    <property type="match status" value="1"/>
</dbReference>
<dbReference type="SMART" id="SM00240">
    <property type="entry name" value="FHA"/>
    <property type="match status" value="1"/>
</dbReference>
<comment type="caution">
    <text evidence="4">The sequence shown here is derived from an EMBL/GenBank/DDBJ whole genome shotgun (WGS) entry which is preliminary data.</text>
</comment>
<evidence type="ECO:0000256" key="1">
    <source>
        <dbReference type="SAM" id="MobiDB-lite"/>
    </source>
</evidence>
<evidence type="ECO:0000259" key="3">
    <source>
        <dbReference type="PROSITE" id="PS50104"/>
    </source>
</evidence>
<keyword evidence="5" id="KW-1185">Reference proteome</keyword>
<protein>
    <submittedName>
        <fullName evidence="4">TIR domain-containing protein</fullName>
    </submittedName>
</protein>
<evidence type="ECO:0000313" key="4">
    <source>
        <dbReference type="EMBL" id="MCL6741054.1"/>
    </source>
</evidence>
<dbReference type="Gene3D" id="2.60.200.20">
    <property type="match status" value="1"/>
</dbReference>
<dbReference type="Pfam" id="PF00498">
    <property type="entry name" value="FHA"/>
    <property type="match status" value="1"/>
</dbReference>
<feature type="region of interest" description="Disordered" evidence="1">
    <location>
        <begin position="137"/>
        <end position="175"/>
    </location>
</feature>
<dbReference type="Gene3D" id="3.40.50.10140">
    <property type="entry name" value="Toll/interleukin-1 receptor homology (TIR) domain"/>
    <property type="match status" value="1"/>
</dbReference>
<dbReference type="InterPro" id="IPR050923">
    <property type="entry name" value="Cell_Proc_Reg/RNA_Proc"/>
</dbReference>
<dbReference type="PROSITE" id="PS50104">
    <property type="entry name" value="TIR"/>
    <property type="match status" value="1"/>
</dbReference>
<dbReference type="SUPFAM" id="SSF52200">
    <property type="entry name" value="Toll/Interleukin receptor TIR domain"/>
    <property type="match status" value="1"/>
</dbReference>
<dbReference type="Pfam" id="PF13676">
    <property type="entry name" value="TIR_2"/>
    <property type="match status" value="1"/>
</dbReference>
<dbReference type="EMBL" id="JAMGBB010000001">
    <property type="protein sequence ID" value="MCL6741054.1"/>
    <property type="molecule type" value="Genomic_DNA"/>
</dbReference>
<dbReference type="InterPro" id="IPR000157">
    <property type="entry name" value="TIR_dom"/>
</dbReference>
<dbReference type="RefSeq" id="WP_249915460.1">
    <property type="nucleotide sequence ID" value="NZ_JAMGBB010000001.1"/>
</dbReference>
<evidence type="ECO:0000313" key="5">
    <source>
        <dbReference type="Proteomes" id="UP001165383"/>
    </source>
</evidence>